<proteinExistence type="predicted"/>
<keyword evidence="1" id="KW-1133">Transmembrane helix</keyword>
<feature type="transmembrane region" description="Helical" evidence="1">
    <location>
        <begin position="314"/>
        <end position="343"/>
    </location>
</feature>
<evidence type="ECO:0000313" key="2">
    <source>
        <dbReference type="EMBL" id="GFR04905.1"/>
    </source>
</evidence>
<keyword evidence="3" id="KW-1185">Reference proteome</keyword>
<keyword evidence="1" id="KW-0812">Transmembrane</keyword>
<protein>
    <recommendedName>
        <fullName evidence="4">Gustatory receptor</fullName>
    </recommendedName>
</protein>
<evidence type="ECO:0000256" key="1">
    <source>
        <dbReference type="SAM" id="Phobius"/>
    </source>
</evidence>
<dbReference type="AlphaFoldDB" id="A0A8X6IHL1"/>
<sequence length="348" mass="40390">MENDTIRLWKKDDNTVYKSQKQMDKRKSYVLAAFVHDLLLSKDAKATIAYIFVDILIFTVWYSMYSQKKNLLILIQFIKSHSDVLKIKRYGLNARVMDAVLFVIFTFPVLLAGTYAYFDYRENKMNRFWTFGHTTQDSKHRILLDFVFLYIYFTVYLEYPCLIAFSLFLLIYNYGKFLLRISENIKITSPITTTEQYVKILSDYNSVEKKIHLLKGTLSIPLLLILSVCFCIQYTALSFGVHGRPSLQHILVTCSNVCTGIVIIFSLALISDRIPEYMLEIKTTAGFLIDNCNYHSLNELEKIMLLKKFKKKETIYLTAGGVVYLKKSFILSAFGAIFTYGLLVLNLK</sequence>
<dbReference type="EMBL" id="BMAO01035635">
    <property type="protein sequence ID" value="GFR04905.1"/>
    <property type="molecule type" value="Genomic_DNA"/>
</dbReference>
<reference evidence="2" key="1">
    <citation type="submission" date="2020-07" db="EMBL/GenBank/DDBJ databases">
        <title>Multicomponent nature underlies the extraordinary mechanical properties of spider dragline silk.</title>
        <authorList>
            <person name="Kono N."/>
            <person name="Nakamura H."/>
            <person name="Mori M."/>
            <person name="Yoshida Y."/>
            <person name="Ohtoshi R."/>
            <person name="Malay A.D."/>
            <person name="Moran D.A.P."/>
            <person name="Tomita M."/>
            <person name="Numata K."/>
            <person name="Arakawa K."/>
        </authorList>
    </citation>
    <scope>NUCLEOTIDE SEQUENCE</scope>
</reference>
<dbReference type="Proteomes" id="UP000887116">
    <property type="component" value="Unassembled WGS sequence"/>
</dbReference>
<feature type="transmembrane region" description="Helical" evidence="1">
    <location>
        <begin position="96"/>
        <end position="118"/>
    </location>
</feature>
<feature type="transmembrane region" description="Helical" evidence="1">
    <location>
        <begin position="47"/>
        <end position="65"/>
    </location>
</feature>
<feature type="transmembrane region" description="Helical" evidence="1">
    <location>
        <begin position="249"/>
        <end position="270"/>
    </location>
</feature>
<name>A0A8X6IHL1_TRICU</name>
<accession>A0A8X6IHL1</accession>
<comment type="caution">
    <text evidence="2">The sequence shown here is derived from an EMBL/GenBank/DDBJ whole genome shotgun (WGS) entry which is preliminary data.</text>
</comment>
<gene>
    <name evidence="2" type="primary">AVEN_97204_1</name>
    <name evidence="2" type="ORF">TNCT_327391</name>
</gene>
<dbReference type="OrthoDB" id="6459742at2759"/>
<evidence type="ECO:0000313" key="3">
    <source>
        <dbReference type="Proteomes" id="UP000887116"/>
    </source>
</evidence>
<organism evidence="2 3">
    <name type="scientific">Trichonephila clavata</name>
    <name type="common">Joro spider</name>
    <name type="synonym">Nephila clavata</name>
    <dbReference type="NCBI Taxonomy" id="2740835"/>
    <lineage>
        <taxon>Eukaryota</taxon>
        <taxon>Metazoa</taxon>
        <taxon>Ecdysozoa</taxon>
        <taxon>Arthropoda</taxon>
        <taxon>Chelicerata</taxon>
        <taxon>Arachnida</taxon>
        <taxon>Araneae</taxon>
        <taxon>Araneomorphae</taxon>
        <taxon>Entelegynae</taxon>
        <taxon>Araneoidea</taxon>
        <taxon>Nephilidae</taxon>
        <taxon>Trichonephila</taxon>
    </lineage>
</organism>
<keyword evidence="1" id="KW-0472">Membrane</keyword>
<feature type="transmembrane region" description="Helical" evidence="1">
    <location>
        <begin position="147"/>
        <end position="172"/>
    </location>
</feature>
<feature type="transmembrane region" description="Helical" evidence="1">
    <location>
        <begin position="218"/>
        <end position="237"/>
    </location>
</feature>
<evidence type="ECO:0008006" key="4">
    <source>
        <dbReference type="Google" id="ProtNLM"/>
    </source>
</evidence>